<name>A0A3D9D8Y7_9FLAO</name>
<dbReference type="SMART" id="SM00829">
    <property type="entry name" value="PKS_ER"/>
    <property type="match status" value="1"/>
</dbReference>
<dbReference type="RefSeq" id="WP_116013807.1">
    <property type="nucleotide sequence ID" value="NZ_QNUH01000020.1"/>
</dbReference>
<dbReference type="CDD" id="cd05289">
    <property type="entry name" value="MDR_like_2"/>
    <property type="match status" value="1"/>
</dbReference>
<accession>A0A3D9D8Y7</accession>
<dbReference type="InterPro" id="IPR050700">
    <property type="entry name" value="YIM1/Zinc_Alcohol_DH_Fams"/>
</dbReference>
<dbReference type="InterPro" id="IPR013154">
    <property type="entry name" value="ADH-like_N"/>
</dbReference>
<dbReference type="SUPFAM" id="SSF51735">
    <property type="entry name" value="NAD(P)-binding Rossmann-fold domains"/>
    <property type="match status" value="1"/>
</dbReference>
<feature type="domain" description="Enoyl reductase (ER)" evidence="1">
    <location>
        <begin position="11"/>
        <end position="330"/>
    </location>
</feature>
<dbReference type="GO" id="GO:0016491">
    <property type="term" value="F:oxidoreductase activity"/>
    <property type="evidence" value="ECO:0007669"/>
    <property type="project" value="InterPro"/>
</dbReference>
<organism evidence="2 3">
    <name type="scientific">Chryseobacterium elymi</name>
    <dbReference type="NCBI Taxonomy" id="395936"/>
    <lineage>
        <taxon>Bacteria</taxon>
        <taxon>Pseudomonadati</taxon>
        <taxon>Bacteroidota</taxon>
        <taxon>Flavobacteriia</taxon>
        <taxon>Flavobacteriales</taxon>
        <taxon>Weeksellaceae</taxon>
        <taxon>Chryseobacterium group</taxon>
        <taxon>Chryseobacterium</taxon>
    </lineage>
</organism>
<protein>
    <submittedName>
        <fullName evidence="2">NADP-dependent oxidoreductase</fullName>
    </submittedName>
</protein>
<sequence>MKSYGINRYKKDSALQLIDLPEPVVKENEALVQIYAASVNLLDSKIKSGEFKLILPYKMPLILGHDVAGVITKVGSKVKSFKVGDEIYARVADFHIGTFAEFISINEKDVALKPKNLTMEEAASIPLVGLTAWQALIEKSNVQAGQKVFIQAGSGGVGTFAIQLAKYLGATVATTASEKSFELLKSLGAEVLIDYKTQNFEDILMDYDVVLNSQDSKTLEKSFNILKSKGKIISISGPPTPTFADEFNLPWYVKLVTKLLSCKIRKKADKQNINYSFLFMKADGKQLAEITKLIEAGEIKPVIDKVFSFENTNEAVKYVESGRAKGKVVIKML</sequence>
<dbReference type="Proteomes" id="UP000257030">
    <property type="component" value="Unassembled WGS sequence"/>
</dbReference>
<dbReference type="EMBL" id="QNUH01000020">
    <property type="protein sequence ID" value="REC74472.1"/>
    <property type="molecule type" value="Genomic_DNA"/>
</dbReference>
<dbReference type="Gene3D" id="3.90.180.10">
    <property type="entry name" value="Medium-chain alcohol dehydrogenases, catalytic domain"/>
    <property type="match status" value="1"/>
</dbReference>
<evidence type="ECO:0000313" key="2">
    <source>
        <dbReference type="EMBL" id="REC74472.1"/>
    </source>
</evidence>
<dbReference type="Pfam" id="PF13602">
    <property type="entry name" value="ADH_zinc_N_2"/>
    <property type="match status" value="1"/>
</dbReference>
<comment type="caution">
    <text evidence="2">The sequence shown here is derived from an EMBL/GenBank/DDBJ whole genome shotgun (WGS) entry which is preliminary data.</text>
</comment>
<reference evidence="2 3" key="1">
    <citation type="journal article" date="2010" name="Syst. Appl. Microbiol.">
        <title>Four new species of Chryseobacterium from the rhizosphere of coastal sand dune plants, Chryseobacterium elymi sp. nov., Chryseobacterium hagamense sp. nov., Chryseobacterium lathyri sp. nov. and Chryseobacterium rhizosphaerae sp. nov.</title>
        <authorList>
            <person name="Cho S.H."/>
            <person name="Lee K.S."/>
            <person name="Shin D.S."/>
            <person name="Han J.H."/>
            <person name="Park K.S."/>
            <person name="Lee C.H."/>
            <person name="Park K.H."/>
            <person name="Kim S.B."/>
        </authorList>
    </citation>
    <scope>NUCLEOTIDE SEQUENCE [LARGE SCALE GENOMIC DNA]</scope>
    <source>
        <strain evidence="2 3">KCTC 22547</strain>
    </source>
</reference>
<keyword evidence="3" id="KW-1185">Reference proteome</keyword>
<dbReference type="PANTHER" id="PTHR11695">
    <property type="entry name" value="ALCOHOL DEHYDROGENASE RELATED"/>
    <property type="match status" value="1"/>
</dbReference>
<dbReference type="PANTHER" id="PTHR11695:SF294">
    <property type="entry name" value="RETICULON-4-INTERACTING PROTEIN 1, MITOCHONDRIAL"/>
    <property type="match status" value="1"/>
</dbReference>
<dbReference type="InterPro" id="IPR020843">
    <property type="entry name" value="ER"/>
</dbReference>
<dbReference type="Gene3D" id="3.40.50.720">
    <property type="entry name" value="NAD(P)-binding Rossmann-like Domain"/>
    <property type="match status" value="1"/>
</dbReference>
<evidence type="ECO:0000313" key="3">
    <source>
        <dbReference type="Proteomes" id="UP000257030"/>
    </source>
</evidence>
<dbReference type="OrthoDB" id="9787435at2"/>
<dbReference type="Pfam" id="PF08240">
    <property type="entry name" value="ADH_N"/>
    <property type="match status" value="1"/>
</dbReference>
<dbReference type="InterPro" id="IPR011032">
    <property type="entry name" value="GroES-like_sf"/>
</dbReference>
<proteinExistence type="predicted"/>
<dbReference type="AlphaFoldDB" id="A0A3D9D8Y7"/>
<dbReference type="InterPro" id="IPR036291">
    <property type="entry name" value="NAD(P)-bd_dom_sf"/>
</dbReference>
<evidence type="ECO:0000259" key="1">
    <source>
        <dbReference type="SMART" id="SM00829"/>
    </source>
</evidence>
<dbReference type="SUPFAM" id="SSF50129">
    <property type="entry name" value="GroES-like"/>
    <property type="match status" value="1"/>
</dbReference>
<gene>
    <name evidence="2" type="ORF">DRF60_17640</name>
</gene>